<feature type="compositionally biased region" description="Polar residues" evidence="1">
    <location>
        <begin position="567"/>
        <end position="580"/>
    </location>
</feature>
<evidence type="ECO:0000313" key="4">
    <source>
        <dbReference type="EMBL" id="ANC90837.2"/>
    </source>
</evidence>
<evidence type="ECO:0000256" key="1">
    <source>
        <dbReference type="SAM" id="MobiDB-lite"/>
    </source>
</evidence>
<dbReference type="EMBL" id="CP015285">
    <property type="protein sequence ID" value="ANC90837.2"/>
    <property type="molecule type" value="Genomic_DNA"/>
</dbReference>
<feature type="domain" description="Virulence-associated protein E-like" evidence="2">
    <location>
        <begin position="291"/>
        <end position="456"/>
    </location>
</feature>
<reference evidence="3 5" key="1">
    <citation type="journal article" date="2013" name="Int. J. Syst. Evol. Microbiol.">
        <title>Azospirillum humicireducens sp. nov., a nitrogen-fixing bacterium isolated from a microbial fuel cell.</title>
        <authorList>
            <person name="Zhou S."/>
            <person name="Han L."/>
            <person name="Wang Y."/>
            <person name="Yang G."/>
            <person name="Zhuang L."/>
            <person name="Hu P."/>
        </authorList>
    </citation>
    <scope>NUCLEOTIDE SEQUENCE [LARGE SCALE GENOMIC DNA]</scope>
    <source>
        <strain evidence="3 5">SgZ-5</strain>
    </source>
</reference>
<dbReference type="EMBL" id="CP015285">
    <property type="protein sequence ID" value="ANC90822.2"/>
    <property type="molecule type" value="Genomic_DNA"/>
</dbReference>
<gene>
    <name evidence="3" type="ORF">A6A40_02285</name>
    <name evidence="4" type="ORF">A6A40_02360</name>
</gene>
<dbReference type="SUPFAM" id="SSF52540">
    <property type="entry name" value="P-loop containing nucleoside triphosphate hydrolases"/>
    <property type="match status" value="1"/>
</dbReference>
<dbReference type="InterPro" id="IPR027417">
    <property type="entry name" value="P-loop_NTPase"/>
</dbReference>
<dbReference type="KEGG" id="ahu:A6A40_02285"/>
<sequence>MRRSNGAGDRGDAAGILLRAHWLRPVLQVHVSDRGESTVPRRLDHGGRSGGVGLDDGRGQRQGPPSNRDAPGSRARAQFHRTSTGPGTVPARSPAPRPYPPPSSAGHGRGGMMDLHDIINEWNQQPGRWTATPEDILRFAEAAKAANDAPSWLWADVRRTMEERSGLPKREAADMVRGWRITADLGRYPDGLIDFISAFIESRDLRMKVDGTFIDAKGQTVGSADVRNQIAIWTGDHGAFAAVNPLNGAWAEWRRLAHKEALQACYERVKFDPAADTTVFDRILDLLFHNTVNNPTHREAAKAVLRNWVHRVKNAMRGTIHYRTHIMPYLMGVQGCGKTTTVEHLINPVEEAVTATSFDMLEDQSRMMDLTTMPIIFFDEMANARRSEVNKVKGLMTSRSQQFRQLYQEAGKREIISTFIGCGNFDLDTLIMDPSGNRRFFQINVCDRIDLAAIRKLDAMAFWRSVDEDAEAPAFEGDVYALIRGEQAGQRYRTPVEQWLDSDVHIPDSWTTCASLFADHFEEWRETFFPAERYSVVKFAKEMKLCQDDRLEHRSRGGRSEYRFTATDAQAKSSSRPKPSAQVLTIQDILAAKHAA</sequence>
<protein>
    <recommendedName>
        <fullName evidence="2">Virulence-associated protein E-like domain-containing protein</fullName>
    </recommendedName>
</protein>
<reference evidence="3" key="3">
    <citation type="submission" date="2018-04" db="EMBL/GenBank/DDBJ databases">
        <authorList>
            <person name="Go L.Y."/>
            <person name="Mitchell J.A."/>
        </authorList>
    </citation>
    <scope>NUCLEOTIDE SEQUENCE</scope>
    <source>
        <strain evidence="3">SgZ-5</strain>
    </source>
</reference>
<dbReference type="KEGG" id="ahu:A6A40_02360"/>
<proteinExistence type="predicted"/>
<keyword evidence="5" id="KW-1185">Reference proteome</keyword>
<accession>A0A160JDL1</accession>
<dbReference type="Pfam" id="PF05272">
    <property type="entry name" value="VapE-like_dom"/>
    <property type="match status" value="1"/>
</dbReference>
<name>A0A160JDL1_9PROT</name>
<dbReference type="AlphaFoldDB" id="A0A160JDL1"/>
<evidence type="ECO:0000313" key="3">
    <source>
        <dbReference type="EMBL" id="ANC90822.2"/>
    </source>
</evidence>
<reference evidence="3" key="2">
    <citation type="submission" date="2016-04" db="EMBL/GenBank/DDBJ databases">
        <authorList>
            <person name="Evans L.H."/>
            <person name="Alamgir A."/>
            <person name="Owens N."/>
            <person name="Weber N.D."/>
            <person name="Virtaneva K."/>
            <person name="Barbian K."/>
            <person name="Babar A."/>
            <person name="Rosenke K."/>
        </authorList>
    </citation>
    <scope>NUCLEOTIDE SEQUENCE</scope>
    <source>
        <strain evidence="3">SgZ-5</strain>
    </source>
</reference>
<evidence type="ECO:0000259" key="2">
    <source>
        <dbReference type="Pfam" id="PF05272"/>
    </source>
</evidence>
<dbReference type="Proteomes" id="UP000077405">
    <property type="component" value="Chromosome"/>
</dbReference>
<feature type="region of interest" description="Disordered" evidence="1">
    <location>
        <begin position="557"/>
        <end position="580"/>
    </location>
</feature>
<organism evidence="3 5">
    <name type="scientific">Azospirillum humicireducens</name>
    <dbReference type="NCBI Taxonomy" id="1226968"/>
    <lineage>
        <taxon>Bacteria</taxon>
        <taxon>Pseudomonadati</taxon>
        <taxon>Pseudomonadota</taxon>
        <taxon>Alphaproteobacteria</taxon>
        <taxon>Rhodospirillales</taxon>
        <taxon>Azospirillaceae</taxon>
        <taxon>Azospirillum</taxon>
    </lineage>
</organism>
<dbReference type="InterPro" id="IPR007936">
    <property type="entry name" value="VapE-like_dom"/>
</dbReference>
<feature type="compositionally biased region" description="Pro residues" evidence="1">
    <location>
        <begin position="93"/>
        <end position="103"/>
    </location>
</feature>
<evidence type="ECO:0000313" key="5">
    <source>
        <dbReference type="Proteomes" id="UP000077405"/>
    </source>
</evidence>
<feature type="compositionally biased region" description="Basic and acidic residues" evidence="1">
    <location>
        <begin position="33"/>
        <end position="47"/>
    </location>
</feature>
<feature type="region of interest" description="Disordered" evidence="1">
    <location>
        <begin position="33"/>
        <end position="110"/>
    </location>
</feature>